<evidence type="ECO:0000313" key="4">
    <source>
        <dbReference type="Proteomes" id="UP000006844"/>
    </source>
</evidence>
<dbReference type="STRING" id="401053.AciPR4_1937"/>
<dbReference type="Gene3D" id="3.40.50.620">
    <property type="entry name" value="HUPs"/>
    <property type="match status" value="1"/>
</dbReference>
<keyword evidence="4" id="KW-1185">Reference proteome</keyword>
<evidence type="ECO:0000256" key="1">
    <source>
        <dbReference type="SAM" id="Phobius"/>
    </source>
</evidence>
<evidence type="ECO:0000313" key="3">
    <source>
        <dbReference type="EMBL" id="ADV82741.1"/>
    </source>
</evidence>
<reference evidence="3 4" key="1">
    <citation type="journal article" date="2012" name="Stand. Genomic Sci.">
        <title>Complete genome sequence of Terriglobus saanensis type strain SP1PR4(T), an Acidobacteria from tundra soil.</title>
        <authorList>
            <person name="Rawat S.R."/>
            <person name="Mannisto M.K."/>
            <person name="Starovoytov V."/>
            <person name="Goodwin L."/>
            <person name="Nolan M."/>
            <person name="Hauser L."/>
            <person name="Land M."/>
            <person name="Davenport K.W."/>
            <person name="Woyke T."/>
            <person name="Haggblom M.M."/>
        </authorList>
    </citation>
    <scope>NUCLEOTIDE SEQUENCE</scope>
    <source>
        <strain evidence="4">ATCC BAA-1853 / DSM 23119 / SP1PR4</strain>
    </source>
</reference>
<keyword evidence="1" id="KW-1133">Transmembrane helix</keyword>
<dbReference type="KEGG" id="tsa:AciPR4_1937"/>
<name>E8V6K2_TERSS</name>
<dbReference type="OrthoDB" id="9782395at2"/>
<sequence>MRLALRLLILAVVLCLIYPVVLFGLYFGASHQNVKLGKVDAIIVLGCPTKPDGSPTPEQRERVLEGVREFRKGVSDHIIMTGAAAHNQFVEAHSMALLAEANGVPASAVIEEDQAQNTVQNIYYSEKIMEKSGWHTTEVISSPSHLPRTALILHHWPQLQWETHPAQWPVEYGLKKKWELYWGEATGCLRIRHEGFRSTKFLPN</sequence>
<dbReference type="RefSeq" id="WP_013568474.1">
    <property type="nucleotide sequence ID" value="NC_014963.1"/>
</dbReference>
<dbReference type="GO" id="GO:0005886">
    <property type="term" value="C:plasma membrane"/>
    <property type="evidence" value="ECO:0007669"/>
    <property type="project" value="TreeGrafter"/>
</dbReference>
<dbReference type="PANTHER" id="PTHR30336">
    <property type="entry name" value="INNER MEMBRANE PROTEIN, PROBABLE PERMEASE"/>
    <property type="match status" value="1"/>
</dbReference>
<feature type="domain" description="DUF218" evidence="2">
    <location>
        <begin position="40"/>
        <end position="175"/>
    </location>
</feature>
<dbReference type="HOGENOM" id="CLU_051474_4_0_0"/>
<keyword evidence="1" id="KW-0812">Transmembrane</keyword>
<feature type="transmembrane region" description="Helical" evidence="1">
    <location>
        <begin position="7"/>
        <end position="29"/>
    </location>
</feature>
<dbReference type="Pfam" id="PF02698">
    <property type="entry name" value="DUF218"/>
    <property type="match status" value="1"/>
</dbReference>
<organism evidence="3 4">
    <name type="scientific">Terriglobus saanensis (strain ATCC BAA-1853 / DSM 23119 / SP1PR4)</name>
    <dbReference type="NCBI Taxonomy" id="401053"/>
    <lineage>
        <taxon>Bacteria</taxon>
        <taxon>Pseudomonadati</taxon>
        <taxon>Acidobacteriota</taxon>
        <taxon>Terriglobia</taxon>
        <taxon>Terriglobales</taxon>
        <taxon>Acidobacteriaceae</taxon>
        <taxon>Terriglobus</taxon>
    </lineage>
</organism>
<dbReference type="CDD" id="cd06259">
    <property type="entry name" value="YdcF-like"/>
    <property type="match status" value="1"/>
</dbReference>
<dbReference type="PANTHER" id="PTHR30336:SF20">
    <property type="entry name" value="DUF218 DOMAIN-CONTAINING PROTEIN"/>
    <property type="match status" value="1"/>
</dbReference>
<dbReference type="InterPro" id="IPR051599">
    <property type="entry name" value="Cell_Envelope_Assoc"/>
</dbReference>
<gene>
    <name evidence="3" type="ordered locus">AciPR4_1937</name>
</gene>
<dbReference type="InterPro" id="IPR014729">
    <property type="entry name" value="Rossmann-like_a/b/a_fold"/>
</dbReference>
<dbReference type="InterPro" id="IPR003848">
    <property type="entry name" value="DUF218"/>
</dbReference>
<protein>
    <recommendedName>
        <fullName evidence="2">DUF218 domain-containing protein</fullName>
    </recommendedName>
</protein>
<dbReference type="Proteomes" id="UP000006844">
    <property type="component" value="Chromosome"/>
</dbReference>
<dbReference type="eggNOG" id="COG1434">
    <property type="taxonomic scope" value="Bacteria"/>
</dbReference>
<dbReference type="EMBL" id="CP002467">
    <property type="protein sequence ID" value="ADV82741.1"/>
    <property type="molecule type" value="Genomic_DNA"/>
</dbReference>
<keyword evidence="1" id="KW-0472">Membrane</keyword>
<evidence type="ECO:0000259" key="2">
    <source>
        <dbReference type="Pfam" id="PF02698"/>
    </source>
</evidence>
<dbReference type="AlphaFoldDB" id="E8V6K2"/>
<proteinExistence type="predicted"/>
<accession>E8V6K2</accession>